<feature type="transmembrane region" description="Helical" evidence="7">
    <location>
        <begin position="335"/>
        <end position="357"/>
    </location>
</feature>
<feature type="transmembrane region" description="Helical" evidence="7">
    <location>
        <begin position="428"/>
        <end position="448"/>
    </location>
</feature>
<keyword evidence="5 7" id="KW-0472">Membrane</keyword>
<keyword evidence="4 7" id="KW-1133">Transmembrane helix</keyword>
<dbReference type="InterPro" id="IPR011701">
    <property type="entry name" value="MFS"/>
</dbReference>
<dbReference type="PANTHER" id="PTHR43791:SF65">
    <property type="entry name" value="MAJOR FACILITATOR SUPERFAMILY (MFS) PROFILE DOMAIN-CONTAINING PROTEIN-RELATED"/>
    <property type="match status" value="1"/>
</dbReference>
<dbReference type="InterPro" id="IPR036259">
    <property type="entry name" value="MFS_trans_sf"/>
</dbReference>
<feature type="transmembrane region" description="Helical" evidence="7">
    <location>
        <begin position="190"/>
        <end position="212"/>
    </location>
</feature>
<dbReference type="FunFam" id="1.20.1250.20:FF:000106">
    <property type="entry name" value="MFS transporter, putative"/>
    <property type="match status" value="1"/>
</dbReference>
<name>A0A9P7VNQ5_9AGAR</name>
<dbReference type="SUPFAM" id="SSF103473">
    <property type="entry name" value="MFS general substrate transporter"/>
    <property type="match status" value="1"/>
</dbReference>
<evidence type="ECO:0000256" key="3">
    <source>
        <dbReference type="ARBA" id="ARBA00022692"/>
    </source>
</evidence>
<feature type="transmembrane region" description="Helical" evidence="7">
    <location>
        <begin position="130"/>
        <end position="148"/>
    </location>
</feature>
<comment type="subcellular location">
    <subcellularLocation>
        <location evidence="1">Membrane</location>
        <topology evidence="1">Multi-pass membrane protein</topology>
    </subcellularLocation>
</comment>
<evidence type="ECO:0000256" key="1">
    <source>
        <dbReference type="ARBA" id="ARBA00004141"/>
    </source>
</evidence>
<feature type="region of interest" description="Disordered" evidence="6">
    <location>
        <begin position="502"/>
        <end position="521"/>
    </location>
</feature>
<gene>
    <name evidence="8" type="ORF">BT62DRAFT_1078587</name>
</gene>
<feature type="transmembrane region" description="Helical" evidence="7">
    <location>
        <begin position="460"/>
        <end position="477"/>
    </location>
</feature>
<dbReference type="PANTHER" id="PTHR43791">
    <property type="entry name" value="PERMEASE-RELATED"/>
    <property type="match status" value="1"/>
</dbReference>
<sequence length="521" mass="57816">MSKQDKDSSDKSISLADDAKHSDVPAQALEFEAAASSNPYYFPLLSWTAQEESKIIRTLDTRLFPWILLTTFVLNMDRTNHSNAVSDNLATDLGFTNSTVNLGIAVYSVIFSFACLSGAVISKIVGPARWIPLLMFSWGLVTMAHALITDRGGYLTVRCMIALTEGGVIPATLVYLGSFYKSTELATRLAWFWGIQTIASAVSGLMASGLLQLRGVAGLEGWKWLFLIDGIITVVVAVATWFYLPRNITQTAGGLRGWRPWFDERQLRIGVTRVVRDDISKRVYEQKVKLSDVKDAATDSGLWGHLLITVIGMTPTTPLATYLPTVIKSFHFDVFVANALTAPPYVLQCIMMVSFIWHSDRVGERGFHGAFGAAWQLVGWILLRALPSGTRRGVKYFAAVVVAAWPYTHPLNIAWMSENTGSVGKRTIASGCVIFAANIYGVWGSQIYQTDDSPDYKRGNTINICFAGVALILWFVQKYYYRRRNARNAALYAELSGDEKAEENNRAEERGNRGLTFRFTT</sequence>
<dbReference type="GO" id="GO:0016020">
    <property type="term" value="C:membrane"/>
    <property type="evidence" value="ECO:0007669"/>
    <property type="project" value="UniProtKB-SubCell"/>
</dbReference>
<dbReference type="EMBL" id="MU250546">
    <property type="protein sequence ID" value="KAG7443204.1"/>
    <property type="molecule type" value="Genomic_DNA"/>
</dbReference>
<feature type="transmembrane region" description="Helical" evidence="7">
    <location>
        <begin position="155"/>
        <end position="178"/>
    </location>
</feature>
<keyword evidence="2" id="KW-0813">Transport</keyword>
<dbReference type="OrthoDB" id="2985014at2759"/>
<comment type="caution">
    <text evidence="8">The sequence shown here is derived from an EMBL/GenBank/DDBJ whole genome shotgun (WGS) entry which is preliminary data.</text>
</comment>
<dbReference type="AlphaFoldDB" id="A0A9P7VNQ5"/>
<keyword evidence="3 7" id="KW-0812">Transmembrane</keyword>
<feature type="transmembrane region" description="Helical" evidence="7">
    <location>
        <begin position="369"/>
        <end position="386"/>
    </location>
</feature>
<feature type="transmembrane region" description="Helical" evidence="7">
    <location>
        <begin position="224"/>
        <end position="244"/>
    </location>
</feature>
<evidence type="ECO:0000256" key="7">
    <source>
        <dbReference type="SAM" id="Phobius"/>
    </source>
</evidence>
<dbReference type="GeneID" id="66101696"/>
<organism evidence="8 9">
    <name type="scientific">Guyanagaster necrorhizus</name>
    <dbReference type="NCBI Taxonomy" id="856835"/>
    <lineage>
        <taxon>Eukaryota</taxon>
        <taxon>Fungi</taxon>
        <taxon>Dikarya</taxon>
        <taxon>Basidiomycota</taxon>
        <taxon>Agaricomycotina</taxon>
        <taxon>Agaricomycetes</taxon>
        <taxon>Agaricomycetidae</taxon>
        <taxon>Agaricales</taxon>
        <taxon>Marasmiineae</taxon>
        <taxon>Physalacriaceae</taxon>
        <taxon>Guyanagaster</taxon>
    </lineage>
</organism>
<dbReference type="Proteomes" id="UP000812287">
    <property type="component" value="Unassembled WGS sequence"/>
</dbReference>
<evidence type="ECO:0000313" key="8">
    <source>
        <dbReference type="EMBL" id="KAG7443204.1"/>
    </source>
</evidence>
<proteinExistence type="predicted"/>
<dbReference type="Gene3D" id="1.20.1250.20">
    <property type="entry name" value="MFS general substrate transporter like domains"/>
    <property type="match status" value="1"/>
</dbReference>
<feature type="compositionally biased region" description="Basic and acidic residues" evidence="6">
    <location>
        <begin position="502"/>
        <end position="512"/>
    </location>
</feature>
<feature type="transmembrane region" description="Helical" evidence="7">
    <location>
        <begin position="302"/>
        <end position="323"/>
    </location>
</feature>
<dbReference type="Pfam" id="PF07690">
    <property type="entry name" value="MFS_1"/>
    <property type="match status" value="1"/>
</dbReference>
<protein>
    <submittedName>
        <fullName evidence="8">MFS general substrate transporter</fullName>
    </submittedName>
</protein>
<dbReference type="RefSeq" id="XP_043036704.1">
    <property type="nucleotide sequence ID" value="XM_043179402.1"/>
</dbReference>
<evidence type="ECO:0000256" key="6">
    <source>
        <dbReference type="SAM" id="MobiDB-lite"/>
    </source>
</evidence>
<dbReference type="GO" id="GO:0022857">
    <property type="term" value="F:transmembrane transporter activity"/>
    <property type="evidence" value="ECO:0007669"/>
    <property type="project" value="InterPro"/>
</dbReference>
<evidence type="ECO:0000256" key="4">
    <source>
        <dbReference type="ARBA" id="ARBA00022989"/>
    </source>
</evidence>
<feature type="transmembrane region" description="Helical" evidence="7">
    <location>
        <begin position="104"/>
        <end position="124"/>
    </location>
</feature>
<keyword evidence="9" id="KW-1185">Reference proteome</keyword>
<evidence type="ECO:0000313" key="9">
    <source>
        <dbReference type="Proteomes" id="UP000812287"/>
    </source>
</evidence>
<evidence type="ECO:0000256" key="2">
    <source>
        <dbReference type="ARBA" id="ARBA00022448"/>
    </source>
</evidence>
<evidence type="ECO:0000256" key="5">
    <source>
        <dbReference type="ARBA" id="ARBA00023136"/>
    </source>
</evidence>
<reference evidence="8" key="1">
    <citation type="submission" date="2020-11" db="EMBL/GenBank/DDBJ databases">
        <title>Adaptations for nitrogen fixation in a non-lichenized fungal sporocarp promotes dispersal by wood-feeding termites.</title>
        <authorList>
            <consortium name="DOE Joint Genome Institute"/>
            <person name="Koch R.A."/>
            <person name="Yoon G."/>
            <person name="Arayal U."/>
            <person name="Lail K."/>
            <person name="Amirebrahimi M."/>
            <person name="Labutti K."/>
            <person name="Lipzen A."/>
            <person name="Riley R."/>
            <person name="Barry K."/>
            <person name="Henrissat B."/>
            <person name="Grigoriev I.V."/>
            <person name="Herr J.R."/>
            <person name="Aime M.C."/>
        </authorList>
    </citation>
    <scope>NUCLEOTIDE SEQUENCE</scope>
    <source>
        <strain evidence="8">MCA 3950</strain>
    </source>
</reference>
<accession>A0A9P7VNQ5</accession>